<dbReference type="Pfam" id="PF00583">
    <property type="entry name" value="Acetyltransf_1"/>
    <property type="match status" value="1"/>
</dbReference>
<accession>A0A9W6NWE5</accession>
<dbReference type="GO" id="GO:0016747">
    <property type="term" value="F:acyltransferase activity, transferring groups other than amino-acyl groups"/>
    <property type="evidence" value="ECO:0007669"/>
    <property type="project" value="InterPro"/>
</dbReference>
<dbReference type="InterPro" id="IPR000182">
    <property type="entry name" value="GNAT_dom"/>
</dbReference>
<dbReference type="PANTHER" id="PTHR43877">
    <property type="entry name" value="AMINOALKYLPHOSPHONATE N-ACETYLTRANSFERASE-RELATED-RELATED"/>
    <property type="match status" value="1"/>
</dbReference>
<evidence type="ECO:0000256" key="1">
    <source>
        <dbReference type="ARBA" id="ARBA00022679"/>
    </source>
</evidence>
<dbReference type="PROSITE" id="PS51186">
    <property type="entry name" value="GNAT"/>
    <property type="match status" value="1"/>
</dbReference>
<reference evidence="4" key="2">
    <citation type="submission" date="2023-01" db="EMBL/GenBank/DDBJ databases">
        <authorList>
            <person name="Sun Q."/>
            <person name="Evtushenko L."/>
        </authorList>
    </citation>
    <scope>NUCLEOTIDE SEQUENCE</scope>
    <source>
        <strain evidence="4">VKM Ac-1069</strain>
    </source>
</reference>
<reference evidence="4" key="1">
    <citation type="journal article" date="2014" name="Int. J. Syst. Evol. Microbiol.">
        <title>Complete genome sequence of Corynebacterium casei LMG S-19264T (=DSM 44701T), isolated from a smear-ripened cheese.</title>
        <authorList>
            <consortium name="US DOE Joint Genome Institute (JGI-PGF)"/>
            <person name="Walter F."/>
            <person name="Albersmeier A."/>
            <person name="Kalinowski J."/>
            <person name="Ruckert C."/>
        </authorList>
    </citation>
    <scope>NUCLEOTIDE SEQUENCE</scope>
    <source>
        <strain evidence="4">VKM Ac-1069</strain>
    </source>
</reference>
<dbReference type="Proteomes" id="UP001143463">
    <property type="component" value="Unassembled WGS sequence"/>
</dbReference>
<name>A0A9W6NWE5_9PSEU</name>
<dbReference type="EMBL" id="BSFQ01000009">
    <property type="protein sequence ID" value="GLL11563.1"/>
    <property type="molecule type" value="Genomic_DNA"/>
</dbReference>
<dbReference type="SUPFAM" id="SSF55729">
    <property type="entry name" value="Acyl-CoA N-acyltransferases (Nat)"/>
    <property type="match status" value="1"/>
</dbReference>
<keyword evidence="2" id="KW-0012">Acyltransferase</keyword>
<evidence type="ECO:0000313" key="5">
    <source>
        <dbReference type="Proteomes" id="UP001143463"/>
    </source>
</evidence>
<dbReference type="RefSeq" id="WP_037048558.1">
    <property type="nucleotide sequence ID" value="NZ_BAAAUZ010000045.1"/>
</dbReference>
<dbReference type="InterPro" id="IPR016181">
    <property type="entry name" value="Acyl_CoA_acyltransferase"/>
</dbReference>
<evidence type="ECO:0000256" key="2">
    <source>
        <dbReference type="ARBA" id="ARBA00023315"/>
    </source>
</evidence>
<keyword evidence="1" id="KW-0808">Transferase</keyword>
<protein>
    <recommendedName>
        <fullName evidence="3">N-acetyltransferase domain-containing protein</fullName>
    </recommendedName>
</protein>
<dbReference type="AlphaFoldDB" id="A0A9W6NWE5"/>
<sequence>MALWRVHVELEDRPGRLGELATAVGRSGCNILSLHVVGEPADDGSVTDELLVKIPDGIEPASMIAAVEQAGIPCTLLVRADATELADTATTALALARMVAADPGSAPQAVATLLRARIVEPGAPARTGHVHTLRVGTSQVHLGRSWPFTATELSRAAALLELAGQLSLTGPPSRRVAQPDPILLLVDGSEVRVRTAAPADLPLVAALHARCSPATRSARFLSATARLDPDELDTLVGAPHTVFGRGAQRTVLALTTDGGSAVGMVNVERTSAAAASFAVVVEDAWQDRGLGTALVRRAAEVAAEQGNEELMATTHTQNMQVVKLLRRAGLRPTAEIAGGMLHVRAPLSPVVTRVG</sequence>
<feature type="domain" description="N-acetyltransferase" evidence="3">
    <location>
        <begin position="191"/>
        <end position="354"/>
    </location>
</feature>
<gene>
    <name evidence="4" type="ORF">GCM10017577_27040</name>
</gene>
<dbReference type="InterPro" id="IPR045865">
    <property type="entry name" value="ACT-like_dom_sf"/>
</dbReference>
<keyword evidence="5" id="KW-1185">Reference proteome</keyword>
<comment type="caution">
    <text evidence="4">The sequence shown here is derived from an EMBL/GenBank/DDBJ whole genome shotgun (WGS) entry which is preliminary data.</text>
</comment>
<evidence type="ECO:0000259" key="3">
    <source>
        <dbReference type="PROSITE" id="PS51186"/>
    </source>
</evidence>
<proteinExistence type="predicted"/>
<dbReference type="SUPFAM" id="SSF55021">
    <property type="entry name" value="ACT-like"/>
    <property type="match status" value="1"/>
</dbReference>
<dbReference type="Gene3D" id="3.40.630.30">
    <property type="match status" value="1"/>
</dbReference>
<dbReference type="InterPro" id="IPR050832">
    <property type="entry name" value="Bact_Acetyltransf"/>
</dbReference>
<organism evidence="4 5">
    <name type="scientific">Pseudonocardia halophobica</name>
    <dbReference type="NCBI Taxonomy" id="29401"/>
    <lineage>
        <taxon>Bacteria</taxon>
        <taxon>Bacillati</taxon>
        <taxon>Actinomycetota</taxon>
        <taxon>Actinomycetes</taxon>
        <taxon>Pseudonocardiales</taxon>
        <taxon>Pseudonocardiaceae</taxon>
        <taxon>Pseudonocardia</taxon>
    </lineage>
</organism>
<evidence type="ECO:0000313" key="4">
    <source>
        <dbReference type="EMBL" id="GLL11563.1"/>
    </source>
</evidence>